<gene>
    <name evidence="1" type="ORF">DPEC_G00320700</name>
</gene>
<evidence type="ECO:0000313" key="2">
    <source>
        <dbReference type="Proteomes" id="UP001157502"/>
    </source>
</evidence>
<keyword evidence="2" id="KW-1185">Reference proteome</keyword>
<name>A0ACC2FA55_DALPE</name>
<proteinExistence type="predicted"/>
<dbReference type="Proteomes" id="UP001157502">
    <property type="component" value="Chromosome 31"/>
</dbReference>
<dbReference type="EMBL" id="CM055758">
    <property type="protein sequence ID" value="KAJ7988157.1"/>
    <property type="molecule type" value="Genomic_DNA"/>
</dbReference>
<comment type="caution">
    <text evidence="1">The sequence shown here is derived from an EMBL/GenBank/DDBJ whole genome shotgun (WGS) entry which is preliminary data.</text>
</comment>
<organism evidence="1 2">
    <name type="scientific">Dallia pectoralis</name>
    <name type="common">Alaska blackfish</name>
    <dbReference type="NCBI Taxonomy" id="75939"/>
    <lineage>
        <taxon>Eukaryota</taxon>
        <taxon>Metazoa</taxon>
        <taxon>Chordata</taxon>
        <taxon>Craniata</taxon>
        <taxon>Vertebrata</taxon>
        <taxon>Euteleostomi</taxon>
        <taxon>Actinopterygii</taxon>
        <taxon>Neopterygii</taxon>
        <taxon>Teleostei</taxon>
        <taxon>Protacanthopterygii</taxon>
        <taxon>Esociformes</taxon>
        <taxon>Umbridae</taxon>
        <taxon>Dallia</taxon>
    </lineage>
</organism>
<sequence length="73" mass="7757">MDSSLAVWSRQGHVKGGPPLHGTPLAPTWPPFPPATVGIARLQRRAKSGCLEDRGNPATTRTQQAALTASWAQ</sequence>
<protein>
    <submittedName>
        <fullName evidence="1">Uncharacterized protein</fullName>
    </submittedName>
</protein>
<evidence type="ECO:0000313" key="1">
    <source>
        <dbReference type="EMBL" id="KAJ7988157.1"/>
    </source>
</evidence>
<accession>A0ACC2FA55</accession>
<reference evidence="1" key="1">
    <citation type="submission" date="2021-05" db="EMBL/GenBank/DDBJ databases">
        <authorList>
            <person name="Pan Q."/>
            <person name="Jouanno E."/>
            <person name="Zahm M."/>
            <person name="Klopp C."/>
            <person name="Cabau C."/>
            <person name="Louis A."/>
            <person name="Berthelot C."/>
            <person name="Parey E."/>
            <person name="Roest Crollius H."/>
            <person name="Montfort J."/>
            <person name="Robinson-Rechavi M."/>
            <person name="Bouchez O."/>
            <person name="Lampietro C."/>
            <person name="Lopez Roques C."/>
            <person name="Donnadieu C."/>
            <person name="Postlethwait J."/>
            <person name="Bobe J."/>
            <person name="Dillon D."/>
            <person name="Chandos A."/>
            <person name="von Hippel F."/>
            <person name="Guiguen Y."/>
        </authorList>
    </citation>
    <scope>NUCLEOTIDE SEQUENCE</scope>
    <source>
        <strain evidence="1">YG-Jan2019</strain>
    </source>
</reference>